<evidence type="ECO:0000256" key="1">
    <source>
        <dbReference type="ARBA" id="ARBA00005878"/>
    </source>
</evidence>
<keyword evidence="2 5" id="KW-0489">Methyltransferase</keyword>
<dbReference type="PANTHER" id="PTHR13393:SF0">
    <property type="entry name" value="RNA N6-ADENOSINE-METHYLTRANSFERASE METTL16"/>
    <property type="match status" value="1"/>
</dbReference>
<keyword evidence="4" id="KW-0949">S-adenosyl-L-methionine</keyword>
<dbReference type="Pfam" id="PF05971">
    <property type="entry name" value="Methyltransf_10"/>
    <property type="match status" value="1"/>
</dbReference>
<protein>
    <submittedName>
        <fullName evidence="6">S-adenosyl-L-methionine dependent methyltransferase</fullName>
    </submittedName>
</protein>
<proteinExistence type="inferred from homology"/>
<evidence type="ECO:0000256" key="3">
    <source>
        <dbReference type="ARBA" id="ARBA00022679"/>
    </source>
</evidence>
<evidence type="ECO:0000256" key="4">
    <source>
        <dbReference type="ARBA" id="ARBA00022691"/>
    </source>
</evidence>
<evidence type="ECO:0000256" key="2">
    <source>
        <dbReference type="ARBA" id="ARBA00022603"/>
    </source>
</evidence>
<comment type="caution">
    <text evidence="6">The sequence shown here is derived from an EMBL/GenBank/DDBJ whole genome shotgun (WGS) entry which is preliminary data.</text>
</comment>
<dbReference type="CDD" id="cd02440">
    <property type="entry name" value="AdoMet_MTases"/>
    <property type="match status" value="1"/>
</dbReference>
<dbReference type="InterPro" id="IPR029063">
    <property type="entry name" value="SAM-dependent_MTases_sf"/>
</dbReference>
<evidence type="ECO:0000256" key="5">
    <source>
        <dbReference type="PIRNR" id="PIRNR037350"/>
    </source>
</evidence>
<keyword evidence="7" id="KW-1185">Reference proteome</keyword>
<sequence>MHIRNVYRDGIDFTQLSTAYLPLRKYLIETSKSHKTIDFKDQAAQRCLTEALLHRDFNLKIRLPPDRLCPPVPNRLNYVLWLQDIMSASRYLEEHDHDLKSIIHGIDIGTGASAIFPLLACTLEKSWKFMVSEIDPYSFENASHNISANKLDDRIQIVRSNATSPVLLPLYIDEDRRFDFSMCNPPFYSSLQDVAQSAEAKENGPNAVCTGSEVEMITSGGESAFVGKMVIESLSIRERCRWYTSMLGKLSSAVEVIDILKSNSIDNYLLTEFVQGQTRRWAVGWSYTDIRLPDSISRILNSNQTISKCLPAHNTIQQPVLSVSKKSLYETVSSVLSSISHIQFYDDPHRRDTSDMEIDTEPRGGVGFLVFAQEDTWSRSARRRQKRLLGDSAGPNLDVVSSVPAASGERVPCSRFACSIHIRESVVKKGGFLHGNAVTKRDSPAIPTSQSFTVEFTWRQGHDRGLFNSFCSHVSGKVQ</sequence>
<evidence type="ECO:0000313" key="6">
    <source>
        <dbReference type="EMBL" id="KAJ3996978.1"/>
    </source>
</evidence>
<reference evidence="6" key="1">
    <citation type="submission" date="2022-08" db="EMBL/GenBank/DDBJ databases">
        <authorList>
            <consortium name="DOE Joint Genome Institute"/>
            <person name="Min B."/>
            <person name="Riley R."/>
            <person name="Sierra-Patev S."/>
            <person name="Naranjo-Ortiz M."/>
            <person name="Looney B."/>
            <person name="Konkel Z."/>
            <person name="Slot J.C."/>
            <person name="Sakamoto Y."/>
            <person name="Steenwyk J.L."/>
            <person name="Rokas A."/>
            <person name="Carro J."/>
            <person name="Camarero S."/>
            <person name="Ferreira P."/>
            <person name="Molpeceres G."/>
            <person name="Ruiz-Duenas F.J."/>
            <person name="Serrano A."/>
            <person name="Henrissat B."/>
            <person name="Drula E."/>
            <person name="Hughes K.W."/>
            <person name="Mata J.L."/>
            <person name="Ishikawa N.K."/>
            <person name="Vargas-Isla R."/>
            <person name="Ushijima S."/>
            <person name="Smith C.A."/>
            <person name="Ahrendt S."/>
            <person name="Andreopoulos W."/>
            <person name="He G."/>
            <person name="Labutti K."/>
            <person name="Lipzen A."/>
            <person name="Ng V."/>
            <person name="Sandor L."/>
            <person name="Barry K."/>
            <person name="Martinez A.T."/>
            <person name="Xiao Y."/>
            <person name="Gibbons J.G."/>
            <person name="Terashima K."/>
            <person name="Hibbett D.S."/>
            <person name="Grigoriev I.V."/>
        </authorList>
    </citation>
    <scope>NUCLEOTIDE SEQUENCE</scope>
    <source>
        <strain evidence="6">TFB10827</strain>
    </source>
</reference>
<dbReference type="GO" id="GO:0008168">
    <property type="term" value="F:methyltransferase activity"/>
    <property type="evidence" value="ECO:0007669"/>
    <property type="project" value="UniProtKB-KW"/>
</dbReference>
<dbReference type="InterPro" id="IPR010286">
    <property type="entry name" value="METTL16/RlmF"/>
</dbReference>
<name>A0ABQ8QET6_9AGAR</name>
<accession>A0ABQ8QET6</accession>
<gene>
    <name evidence="6" type="ORF">F5050DRAFT_1755282</name>
</gene>
<dbReference type="PANTHER" id="PTHR13393">
    <property type="entry name" value="SAM-DEPENDENT METHYLTRANSFERASE"/>
    <property type="match status" value="1"/>
</dbReference>
<dbReference type="SUPFAM" id="SSF53335">
    <property type="entry name" value="S-adenosyl-L-methionine-dependent methyltransferases"/>
    <property type="match status" value="1"/>
</dbReference>
<evidence type="ECO:0000313" key="7">
    <source>
        <dbReference type="Proteomes" id="UP001163828"/>
    </source>
</evidence>
<dbReference type="Gene3D" id="3.40.50.150">
    <property type="entry name" value="Vaccinia Virus protein VP39"/>
    <property type="match status" value="1"/>
</dbReference>
<dbReference type="InterPro" id="IPR017182">
    <property type="entry name" value="METTL16/PsiM"/>
</dbReference>
<organism evidence="6 7">
    <name type="scientific">Lentinula boryana</name>
    <dbReference type="NCBI Taxonomy" id="40481"/>
    <lineage>
        <taxon>Eukaryota</taxon>
        <taxon>Fungi</taxon>
        <taxon>Dikarya</taxon>
        <taxon>Basidiomycota</taxon>
        <taxon>Agaricomycotina</taxon>
        <taxon>Agaricomycetes</taxon>
        <taxon>Agaricomycetidae</taxon>
        <taxon>Agaricales</taxon>
        <taxon>Marasmiineae</taxon>
        <taxon>Omphalotaceae</taxon>
        <taxon>Lentinula</taxon>
    </lineage>
</organism>
<keyword evidence="3 5" id="KW-0808">Transferase</keyword>
<dbReference type="EMBL" id="MU790595">
    <property type="protein sequence ID" value="KAJ3996978.1"/>
    <property type="molecule type" value="Genomic_DNA"/>
</dbReference>
<comment type="similarity">
    <text evidence="1 5">Belongs to the methyltransferase superfamily. METTL16/RlmF family.</text>
</comment>
<dbReference type="Proteomes" id="UP001163828">
    <property type="component" value="Unassembled WGS sequence"/>
</dbReference>
<dbReference type="GO" id="GO:0032259">
    <property type="term" value="P:methylation"/>
    <property type="evidence" value="ECO:0007669"/>
    <property type="project" value="UniProtKB-KW"/>
</dbReference>
<dbReference type="PIRSF" id="PIRSF037350">
    <property type="entry name" value="Mtase_ZK1128_prd"/>
    <property type="match status" value="1"/>
</dbReference>